<dbReference type="EMBL" id="JABVBA010000016">
    <property type="protein sequence ID" value="NVF12494.1"/>
    <property type="molecule type" value="Genomic_DNA"/>
</dbReference>
<dbReference type="Proteomes" id="UP000540919">
    <property type="component" value="Unassembled WGS sequence"/>
</dbReference>
<keyword evidence="4" id="KW-1185">Reference proteome</keyword>
<evidence type="ECO:0000256" key="2">
    <source>
        <dbReference type="SAM" id="Phobius"/>
    </source>
</evidence>
<dbReference type="RefSeq" id="WP_176270239.1">
    <property type="nucleotide sequence ID" value="NZ_JABVBA010000016.1"/>
</dbReference>
<reference evidence="3 4" key="1">
    <citation type="submission" date="2020-06" db="EMBL/GenBank/DDBJ databases">
        <title>Anaerococcus sp. nov., isolated form swine feces.</title>
        <authorList>
            <person name="Yu S."/>
        </authorList>
    </citation>
    <scope>NUCLEOTIDE SEQUENCE [LARGE SCALE GENOMIC DNA]</scope>
    <source>
        <strain evidence="3 4">AGMB00486</strain>
    </source>
</reference>
<gene>
    <name evidence="3" type="ORF">HV819_11060</name>
</gene>
<keyword evidence="2" id="KW-0812">Transmembrane</keyword>
<evidence type="ECO:0000313" key="3">
    <source>
        <dbReference type="EMBL" id="NVF12494.1"/>
    </source>
</evidence>
<feature type="region of interest" description="Disordered" evidence="1">
    <location>
        <begin position="1"/>
        <end position="26"/>
    </location>
</feature>
<comment type="caution">
    <text evidence="3">The sequence shown here is derived from an EMBL/GenBank/DDBJ whole genome shotgun (WGS) entry which is preliminary data.</text>
</comment>
<evidence type="ECO:0000313" key="4">
    <source>
        <dbReference type="Proteomes" id="UP000540919"/>
    </source>
</evidence>
<accession>A0ABX2ND86</accession>
<keyword evidence="2" id="KW-1133">Transmembrane helix</keyword>
<feature type="transmembrane region" description="Helical" evidence="2">
    <location>
        <begin position="31"/>
        <end position="51"/>
    </location>
</feature>
<feature type="compositionally biased region" description="Basic and acidic residues" evidence="1">
    <location>
        <begin position="15"/>
        <end position="26"/>
    </location>
</feature>
<organism evidence="3 4">
    <name type="scientific">Anaerococcus faecalis</name>
    <dbReference type="NCBI Taxonomy" id="2742993"/>
    <lineage>
        <taxon>Bacteria</taxon>
        <taxon>Bacillati</taxon>
        <taxon>Bacillota</taxon>
        <taxon>Tissierellia</taxon>
        <taxon>Tissierellales</taxon>
        <taxon>Peptoniphilaceae</taxon>
        <taxon>Anaerococcus</taxon>
    </lineage>
</organism>
<proteinExistence type="predicted"/>
<sequence>MYKINEEGEAVANPEKPKEDKKDDKRVSKNSIWYLVQLFGVVLESLWLIYIEISYGHTPYFDCKEKSP</sequence>
<evidence type="ECO:0000256" key="1">
    <source>
        <dbReference type="SAM" id="MobiDB-lite"/>
    </source>
</evidence>
<name>A0ABX2ND86_9FIRM</name>
<protein>
    <submittedName>
        <fullName evidence="3">Uncharacterized protein</fullName>
    </submittedName>
</protein>
<keyword evidence="2" id="KW-0472">Membrane</keyword>